<dbReference type="Pfam" id="PF02737">
    <property type="entry name" value="3HCDH_N"/>
    <property type="match status" value="1"/>
</dbReference>
<name>A0A949TZZ8_9CLOT</name>
<dbReference type="GO" id="GO:0070403">
    <property type="term" value="F:NAD+ binding"/>
    <property type="evidence" value="ECO:0007669"/>
    <property type="project" value="InterPro"/>
</dbReference>
<dbReference type="PIRSF" id="PIRSF000105">
    <property type="entry name" value="HCDH"/>
    <property type="match status" value="1"/>
</dbReference>
<organism evidence="5 6">
    <name type="scientific">Clostridium thailandense</name>
    <dbReference type="NCBI Taxonomy" id="2794346"/>
    <lineage>
        <taxon>Bacteria</taxon>
        <taxon>Bacillati</taxon>
        <taxon>Bacillota</taxon>
        <taxon>Clostridia</taxon>
        <taxon>Eubacteriales</taxon>
        <taxon>Clostridiaceae</taxon>
        <taxon>Clostridium</taxon>
    </lineage>
</organism>
<comment type="caution">
    <text evidence="5">The sequence shown here is derived from an EMBL/GenBank/DDBJ whole genome shotgun (WGS) entry which is preliminary data.</text>
</comment>
<accession>A0A949TZZ8</accession>
<dbReference type="AlphaFoldDB" id="A0A949TZZ8"/>
<protein>
    <submittedName>
        <fullName evidence="5">3-hydroxyacyl-CoA dehydrogenase family protein</fullName>
    </submittedName>
</protein>
<dbReference type="GO" id="GO:0006631">
    <property type="term" value="P:fatty acid metabolic process"/>
    <property type="evidence" value="ECO:0007669"/>
    <property type="project" value="InterPro"/>
</dbReference>
<dbReference type="EMBL" id="JAEEGC010000209">
    <property type="protein sequence ID" value="MBV7276806.1"/>
    <property type="molecule type" value="Genomic_DNA"/>
</dbReference>
<keyword evidence="6" id="KW-1185">Reference proteome</keyword>
<dbReference type="PANTHER" id="PTHR48075:SF5">
    <property type="entry name" value="3-HYDROXYBUTYRYL-COA DEHYDROGENASE"/>
    <property type="match status" value="1"/>
</dbReference>
<dbReference type="InterPro" id="IPR006108">
    <property type="entry name" value="3HC_DH_C"/>
</dbReference>
<evidence type="ECO:0000313" key="6">
    <source>
        <dbReference type="Proteomes" id="UP000694308"/>
    </source>
</evidence>
<sequence length="314" mass="35224">MMIKNISILGAGTMGHGIANVFAIHGYKVSLYESFEAIRNSVIDKIKSELEFMVAEDYIDASKIEETLSNITLYDDLAEAVKCADYVIEATPENLELKQNLFKQLDELCPKNTIFASNTSSLPLSDMMALLPEDRKARTMICHWYNPAYLIPIAELSFFGNMSEEVFDEVYELYIKSEKQPVKVLKDIPGLIANRMLHALAREVFTLIEQGAASPEDIDKALKFGPGFRSATTGMLEVADMGGLDIWCTVEDNLFKELNKSDKACDMLRQKVSEGKLGLKSGEGFFTYSDDVKAKLQSDFNKRLISQLKVSKNY</sequence>
<evidence type="ECO:0000259" key="3">
    <source>
        <dbReference type="Pfam" id="PF00725"/>
    </source>
</evidence>
<proteinExistence type="inferred from homology"/>
<comment type="similarity">
    <text evidence="1">Belongs to the 3-hydroxyacyl-CoA dehydrogenase family.</text>
</comment>
<evidence type="ECO:0000313" key="5">
    <source>
        <dbReference type="EMBL" id="MBV7276806.1"/>
    </source>
</evidence>
<reference evidence="5" key="1">
    <citation type="submission" date="2020-12" db="EMBL/GenBank/DDBJ databases">
        <title>Clostridium thailandense sp. nov., a novel acetogenic bacterium isolated from peat land soil in Thailand.</title>
        <authorList>
            <person name="Chaikitkaew S."/>
            <person name="Birkeland N.K."/>
        </authorList>
    </citation>
    <scope>NUCLEOTIDE SEQUENCE</scope>
    <source>
        <strain evidence="5">PL3</strain>
    </source>
</reference>
<evidence type="ECO:0000256" key="2">
    <source>
        <dbReference type="ARBA" id="ARBA00023002"/>
    </source>
</evidence>
<feature type="domain" description="3-hydroxyacyl-CoA dehydrogenase NAD binding" evidence="4">
    <location>
        <begin position="6"/>
        <end position="187"/>
    </location>
</feature>
<dbReference type="InterPro" id="IPR006176">
    <property type="entry name" value="3-OHacyl-CoA_DH_NAD-bd"/>
</dbReference>
<evidence type="ECO:0000259" key="4">
    <source>
        <dbReference type="Pfam" id="PF02737"/>
    </source>
</evidence>
<dbReference type="Pfam" id="PF00725">
    <property type="entry name" value="3HCDH"/>
    <property type="match status" value="1"/>
</dbReference>
<gene>
    <name evidence="5" type="ORF">I6U48_28440</name>
</gene>
<dbReference type="Proteomes" id="UP000694308">
    <property type="component" value="Unassembled WGS sequence"/>
</dbReference>
<dbReference type="GO" id="GO:0016616">
    <property type="term" value="F:oxidoreductase activity, acting on the CH-OH group of donors, NAD or NADP as acceptor"/>
    <property type="evidence" value="ECO:0007669"/>
    <property type="project" value="InterPro"/>
</dbReference>
<dbReference type="PANTHER" id="PTHR48075">
    <property type="entry name" value="3-HYDROXYACYL-COA DEHYDROGENASE FAMILY PROTEIN"/>
    <property type="match status" value="1"/>
</dbReference>
<keyword evidence="2" id="KW-0560">Oxidoreductase</keyword>
<evidence type="ECO:0000256" key="1">
    <source>
        <dbReference type="ARBA" id="ARBA00009463"/>
    </source>
</evidence>
<dbReference type="InterPro" id="IPR022694">
    <property type="entry name" value="3-OHacyl-CoA_DH"/>
</dbReference>
<feature type="domain" description="3-hydroxyacyl-CoA dehydrogenase C-terminal" evidence="3">
    <location>
        <begin position="190"/>
        <end position="288"/>
    </location>
</feature>